<keyword evidence="3" id="KW-0720">Serine protease</keyword>
<evidence type="ECO:0000313" key="7">
    <source>
        <dbReference type="Proteomes" id="UP001218638"/>
    </source>
</evidence>
<evidence type="ECO:0000256" key="3">
    <source>
        <dbReference type="ARBA" id="ARBA00022825"/>
    </source>
</evidence>
<dbReference type="Gene3D" id="3.40.50.1820">
    <property type="entry name" value="alpha/beta hydrolase"/>
    <property type="match status" value="1"/>
</dbReference>
<reference evidence="6" key="1">
    <citation type="submission" date="2023-03" db="EMBL/GenBank/DDBJ databases">
        <title>Lomoglobus Profundus gen. nov., sp. nov., a novel member of the phylum Verrucomicrobia, isolated from deep-marine sediment of South China Sea.</title>
        <authorList>
            <person name="Ahmad T."/>
            <person name="Ishaq S.E."/>
            <person name="Wang F."/>
        </authorList>
    </citation>
    <scope>NUCLEOTIDE SEQUENCE</scope>
    <source>
        <strain evidence="6">LMO-M01</strain>
    </source>
</reference>
<gene>
    <name evidence="6" type="ORF">PXH66_16785</name>
</gene>
<proteinExistence type="predicted"/>
<dbReference type="KEGG" id="slom:PXH66_16785"/>
<protein>
    <submittedName>
        <fullName evidence="6">Prolyl oligopeptidase family serine peptidase</fullName>
    </submittedName>
</protein>
<keyword evidence="7" id="KW-1185">Reference proteome</keyword>
<accession>A0AAF0CN02</accession>
<dbReference type="PANTHER" id="PTHR42881">
    <property type="entry name" value="PROLYL ENDOPEPTIDASE"/>
    <property type="match status" value="1"/>
</dbReference>
<dbReference type="GO" id="GO:0005829">
    <property type="term" value="C:cytosol"/>
    <property type="evidence" value="ECO:0007669"/>
    <property type="project" value="TreeGrafter"/>
</dbReference>
<dbReference type="InterPro" id="IPR029058">
    <property type="entry name" value="AB_hydrolase_fold"/>
</dbReference>
<dbReference type="Proteomes" id="UP001218638">
    <property type="component" value="Chromosome"/>
</dbReference>
<dbReference type="SUPFAM" id="SSF53474">
    <property type="entry name" value="alpha/beta-Hydrolases"/>
    <property type="match status" value="1"/>
</dbReference>
<sequence length="680" mass="76212">MNLNAAPAESDADPYLWLEEVESERSLAWARERNAVSLGELQAREGYAEVEARLLSIYDSKDRIPGISKIGDAYYNFWRDAAHPRGIWRRTSMEQYRQVDPAWEVVLDLDALGAAEGESWVWKGATVLRPDEDRCMISLSRGGADATEKREFDLTTKTFVADGFVLPEARNSVSWIDRDTMYVGTDFGPGSMSESGYPRMTKRWRRGTPLSEAELIRETPAKDLGVWGYHTVDHGRHHDFLRRVMTFFTNQLFMLVDGEWVMIDKPDDVVVGVFDDWFTFQLREPWTVGDQTFAAGSLLAAKMSDFLAGDRDMTVVFAPTERTSLDSVDSTKNYLLITVLDNVSSRAYAMQWTDGAWRSRALPAPEFGKVELGAVDSENSDDYFMTSEDFVTPTSLFHGTVGSEDQTRLKSLPAYYDANGITVEQHEATSADGTKVPYFQIGRAGLKLDGTNPTLLYGYGGFEVSMSPFYSGSVGAAWLERGGVYVLANIRGGGEFGPRWHRAALKENRQRAFDDFAAIAEHLIERGVTTREHLGIQGGSNGGLLMGVMLTQRPDLFGAVLCQVPLLDMQRYHLLLAGASWMGEYGDPDQPDEWAYIKAYSPYQNVNPDGDYPRTLFTTSTRDDRVHPGHARKMAALMREQGHDVLYYENIEGGHGGAANNEQRARMNALGFTFLWNELE</sequence>
<keyword evidence="2" id="KW-0378">Hydrolase</keyword>
<evidence type="ECO:0000256" key="2">
    <source>
        <dbReference type="ARBA" id="ARBA00022801"/>
    </source>
</evidence>
<feature type="domain" description="Peptidase S9A N-terminal" evidence="5">
    <location>
        <begin position="12"/>
        <end position="407"/>
    </location>
</feature>
<keyword evidence="1" id="KW-0645">Protease</keyword>
<name>A0AAF0CN02_9BACT</name>
<dbReference type="GO" id="GO:0070012">
    <property type="term" value="F:oligopeptidase activity"/>
    <property type="evidence" value="ECO:0007669"/>
    <property type="project" value="TreeGrafter"/>
</dbReference>
<evidence type="ECO:0000259" key="4">
    <source>
        <dbReference type="Pfam" id="PF00326"/>
    </source>
</evidence>
<dbReference type="Pfam" id="PF02897">
    <property type="entry name" value="Peptidase_S9_N"/>
    <property type="match status" value="1"/>
</dbReference>
<dbReference type="RefSeq" id="WP_330930701.1">
    <property type="nucleotide sequence ID" value="NZ_CP119075.1"/>
</dbReference>
<dbReference type="InterPro" id="IPR023302">
    <property type="entry name" value="Pept_S9A_N"/>
</dbReference>
<evidence type="ECO:0000313" key="6">
    <source>
        <dbReference type="EMBL" id="WED63996.1"/>
    </source>
</evidence>
<dbReference type="PANTHER" id="PTHR42881:SF13">
    <property type="entry name" value="PROLYL ENDOPEPTIDASE"/>
    <property type="match status" value="1"/>
</dbReference>
<dbReference type="InterPro" id="IPR001375">
    <property type="entry name" value="Peptidase_S9_cat"/>
</dbReference>
<dbReference type="Pfam" id="PF00326">
    <property type="entry name" value="Peptidase_S9"/>
    <property type="match status" value="1"/>
</dbReference>
<feature type="domain" description="Peptidase S9 prolyl oligopeptidase catalytic" evidence="4">
    <location>
        <begin position="476"/>
        <end position="676"/>
    </location>
</feature>
<dbReference type="SUPFAM" id="SSF50993">
    <property type="entry name" value="Peptidase/esterase 'gauge' domain"/>
    <property type="match status" value="1"/>
</dbReference>
<evidence type="ECO:0000259" key="5">
    <source>
        <dbReference type="Pfam" id="PF02897"/>
    </source>
</evidence>
<dbReference type="GO" id="GO:0006508">
    <property type="term" value="P:proteolysis"/>
    <property type="evidence" value="ECO:0007669"/>
    <property type="project" value="UniProtKB-KW"/>
</dbReference>
<evidence type="ECO:0000256" key="1">
    <source>
        <dbReference type="ARBA" id="ARBA00022670"/>
    </source>
</evidence>
<organism evidence="6 7">
    <name type="scientific">Synoicihabitans lomoniglobus</name>
    <dbReference type="NCBI Taxonomy" id="2909285"/>
    <lineage>
        <taxon>Bacteria</taxon>
        <taxon>Pseudomonadati</taxon>
        <taxon>Verrucomicrobiota</taxon>
        <taxon>Opitutia</taxon>
        <taxon>Opitutales</taxon>
        <taxon>Opitutaceae</taxon>
        <taxon>Synoicihabitans</taxon>
    </lineage>
</organism>
<dbReference type="InterPro" id="IPR002470">
    <property type="entry name" value="Peptidase_S9A"/>
</dbReference>
<dbReference type="InterPro" id="IPR051167">
    <property type="entry name" value="Prolyl_oligopep/macrocyclase"/>
</dbReference>
<dbReference type="EMBL" id="CP119075">
    <property type="protein sequence ID" value="WED63996.1"/>
    <property type="molecule type" value="Genomic_DNA"/>
</dbReference>
<dbReference type="PRINTS" id="PR00862">
    <property type="entry name" value="PROLIGOPTASE"/>
</dbReference>
<dbReference type="GO" id="GO:0004252">
    <property type="term" value="F:serine-type endopeptidase activity"/>
    <property type="evidence" value="ECO:0007669"/>
    <property type="project" value="InterPro"/>
</dbReference>
<dbReference type="AlphaFoldDB" id="A0AAF0CN02"/>
<dbReference type="Gene3D" id="2.130.10.120">
    <property type="entry name" value="Prolyl oligopeptidase, N-terminal domain"/>
    <property type="match status" value="1"/>
</dbReference>